<keyword evidence="8" id="KW-0460">Magnesium</keyword>
<evidence type="ECO:0000256" key="5">
    <source>
        <dbReference type="ARBA" id="ARBA00022553"/>
    </source>
</evidence>
<keyword evidence="9" id="KW-1278">Translocase</keyword>
<organism evidence="15 16">
    <name type="scientific">Persicobacter diffluens</name>
    <dbReference type="NCBI Taxonomy" id="981"/>
    <lineage>
        <taxon>Bacteria</taxon>
        <taxon>Pseudomonadati</taxon>
        <taxon>Bacteroidota</taxon>
        <taxon>Cytophagia</taxon>
        <taxon>Cytophagales</taxon>
        <taxon>Persicobacteraceae</taxon>
        <taxon>Persicobacter</taxon>
    </lineage>
</organism>
<dbReference type="PANTHER" id="PTHR43520:SF5">
    <property type="entry name" value="CATION-TRANSPORTING P-TYPE ATPASE-RELATED"/>
    <property type="match status" value="1"/>
</dbReference>
<dbReference type="InterPro" id="IPR059000">
    <property type="entry name" value="ATPase_P-type_domA"/>
</dbReference>
<evidence type="ECO:0000256" key="4">
    <source>
        <dbReference type="ARBA" id="ARBA00022475"/>
    </source>
</evidence>
<dbReference type="SUPFAM" id="SSF81653">
    <property type="entry name" value="Calcium ATPase, transduction domain A"/>
    <property type="match status" value="1"/>
</dbReference>
<evidence type="ECO:0000256" key="1">
    <source>
        <dbReference type="ARBA" id="ARBA00004651"/>
    </source>
</evidence>
<dbReference type="InterPro" id="IPR023214">
    <property type="entry name" value="HAD_sf"/>
</dbReference>
<keyword evidence="7" id="KW-0479">Metal-binding</keyword>
<keyword evidence="4" id="KW-1003">Cell membrane</keyword>
<reference evidence="15 16" key="1">
    <citation type="submission" date="2021-12" db="EMBL/GenBank/DDBJ databases">
        <title>Genome sequencing of bacteria with rrn-lacking chromosome and rrn-plasmid.</title>
        <authorList>
            <person name="Anda M."/>
            <person name="Iwasaki W."/>
        </authorList>
    </citation>
    <scope>NUCLEOTIDE SEQUENCE [LARGE SCALE GENOMIC DNA]</scope>
    <source>
        <strain evidence="15 16">NBRC 15940</strain>
    </source>
</reference>
<dbReference type="RefSeq" id="WP_338237577.1">
    <property type="nucleotide sequence ID" value="NZ_BQKE01000001.1"/>
</dbReference>
<dbReference type="Pfam" id="PF00702">
    <property type="entry name" value="Hydrolase"/>
    <property type="match status" value="1"/>
</dbReference>
<feature type="transmembrane region" description="Helical" evidence="13">
    <location>
        <begin position="748"/>
        <end position="769"/>
    </location>
</feature>
<keyword evidence="5" id="KW-0597">Phosphoprotein</keyword>
<protein>
    <submittedName>
        <fullName evidence="15">ATPase</fullName>
    </submittedName>
</protein>
<evidence type="ECO:0000256" key="8">
    <source>
        <dbReference type="ARBA" id="ARBA00022842"/>
    </source>
</evidence>
<dbReference type="SUPFAM" id="SSF56784">
    <property type="entry name" value="HAD-like"/>
    <property type="match status" value="1"/>
</dbReference>
<dbReference type="Pfam" id="PF12156">
    <property type="entry name" value="ATPase-cat_bd"/>
    <property type="match status" value="1"/>
</dbReference>
<evidence type="ECO:0000256" key="10">
    <source>
        <dbReference type="ARBA" id="ARBA00022989"/>
    </source>
</evidence>
<dbReference type="Gene3D" id="3.40.50.1000">
    <property type="entry name" value="HAD superfamily/HAD-like"/>
    <property type="match status" value="1"/>
</dbReference>
<evidence type="ECO:0000313" key="15">
    <source>
        <dbReference type="EMBL" id="GJM62267.1"/>
    </source>
</evidence>
<keyword evidence="3" id="KW-0813">Transport</keyword>
<dbReference type="PANTHER" id="PTHR43520">
    <property type="entry name" value="ATP7, ISOFORM B"/>
    <property type="match status" value="1"/>
</dbReference>
<dbReference type="Gene3D" id="2.70.150.10">
    <property type="entry name" value="Calcium-transporting ATPase, cytoplasmic transduction domain A"/>
    <property type="match status" value="1"/>
</dbReference>
<proteinExistence type="inferred from homology"/>
<feature type="transmembrane region" description="Helical" evidence="13">
    <location>
        <begin position="775"/>
        <end position="796"/>
    </location>
</feature>
<evidence type="ECO:0000256" key="6">
    <source>
        <dbReference type="ARBA" id="ARBA00022692"/>
    </source>
</evidence>
<evidence type="ECO:0000256" key="13">
    <source>
        <dbReference type="SAM" id="Phobius"/>
    </source>
</evidence>
<dbReference type="GO" id="GO:0005886">
    <property type="term" value="C:plasma membrane"/>
    <property type="evidence" value="ECO:0007669"/>
    <property type="project" value="UniProtKB-SubCell"/>
</dbReference>
<feature type="transmembrane region" description="Helical" evidence="13">
    <location>
        <begin position="276"/>
        <end position="293"/>
    </location>
</feature>
<feature type="transmembrane region" description="Helical" evidence="13">
    <location>
        <begin position="178"/>
        <end position="197"/>
    </location>
</feature>
<dbReference type="AlphaFoldDB" id="A0AAN4W0V7"/>
<dbReference type="InterPro" id="IPR008250">
    <property type="entry name" value="ATPase_P-typ_transduc_dom_A_sf"/>
</dbReference>
<dbReference type="GO" id="GO:0055070">
    <property type="term" value="P:copper ion homeostasis"/>
    <property type="evidence" value="ECO:0007669"/>
    <property type="project" value="TreeGrafter"/>
</dbReference>
<dbReference type="GO" id="GO:0005507">
    <property type="term" value="F:copper ion binding"/>
    <property type="evidence" value="ECO:0007669"/>
    <property type="project" value="TreeGrafter"/>
</dbReference>
<dbReference type="InterPro" id="IPR018303">
    <property type="entry name" value="ATPase_P-typ_P_site"/>
</dbReference>
<dbReference type="InterPro" id="IPR036412">
    <property type="entry name" value="HAD-like_sf"/>
</dbReference>
<gene>
    <name evidence="15" type="primary">ccoI</name>
    <name evidence="15" type="ORF">PEDI_28190</name>
</gene>
<dbReference type="GO" id="GO:0005524">
    <property type="term" value="F:ATP binding"/>
    <property type="evidence" value="ECO:0007669"/>
    <property type="project" value="InterPro"/>
</dbReference>
<keyword evidence="10 13" id="KW-1133">Transmembrane helix</keyword>
<dbReference type="InterPro" id="IPR001757">
    <property type="entry name" value="P_typ_ATPase"/>
</dbReference>
<feature type="transmembrane region" description="Helical" evidence="13">
    <location>
        <begin position="459"/>
        <end position="484"/>
    </location>
</feature>
<dbReference type="EMBL" id="BQKE01000001">
    <property type="protein sequence ID" value="GJM62267.1"/>
    <property type="molecule type" value="Genomic_DNA"/>
</dbReference>
<keyword evidence="16" id="KW-1185">Reference proteome</keyword>
<dbReference type="Gene3D" id="3.40.1110.10">
    <property type="entry name" value="Calcium-transporting ATPase, cytoplasmic domain N"/>
    <property type="match status" value="1"/>
</dbReference>
<evidence type="ECO:0000259" key="14">
    <source>
        <dbReference type="PROSITE" id="PS50846"/>
    </source>
</evidence>
<evidence type="ECO:0000256" key="3">
    <source>
        <dbReference type="ARBA" id="ARBA00022448"/>
    </source>
</evidence>
<dbReference type="Gene3D" id="3.30.70.100">
    <property type="match status" value="1"/>
</dbReference>
<dbReference type="InterPro" id="IPR036163">
    <property type="entry name" value="HMA_dom_sf"/>
</dbReference>
<dbReference type="PRINTS" id="PR00119">
    <property type="entry name" value="CATATPASE"/>
</dbReference>
<comment type="subcellular location">
    <subcellularLocation>
        <location evidence="1">Cell membrane</location>
        <topology evidence="1">Multi-pass membrane protein</topology>
    </subcellularLocation>
</comment>
<feature type="domain" description="HMA" evidence="14">
    <location>
        <begin position="94"/>
        <end position="160"/>
    </location>
</feature>
<dbReference type="SUPFAM" id="SSF55008">
    <property type="entry name" value="HMA, heavy metal-associated domain"/>
    <property type="match status" value="1"/>
</dbReference>
<evidence type="ECO:0000256" key="2">
    <source>
        <dbReference type="ARBA" id="ARBA00006024"/>
    </source>
</evidence>
<evidence type="ECO:0000256" key="12">
    <source>
        <dbReference type="ARBA" id="ARBA00023136"/>
    </source>
</evidence>
<dbReference type="PROSITE" id="PS50846">
    <property type="entry name" value="HMA_2"/>
    <property type="match status" value="1"/>
</dbReference>
<evidence type="ECO:0000256" key="11">
    <source>
        <dbReference type="ARBA" id="ARBA00023065"/>
    </source>
</evidence>
<keyword evidence="11" id="KW-0406">Ion transport</keyword>
<dbReference type="Pfam" id="PF00122">
    <property type="entry name" value="E1-E2_ATPase"/>
    <property type="match status" value="1"/>
</dbReference>
<dbReference type="SUPFAM" id="SSF81665">
    <property type="entry name" value="Calcium ATPase, transmembrane domain M"/>
    <property type="match status" value="1"/>
</dbReference>
<feature type="transmembrane region" description="Helical" evidence="13">
    <location>
        <begin position="217"/>
        <end position="239"/>
    </location>
</feature>
<dbReference type="InterPro" id="IPR021993">
    <property type="entry name" value="ATPase-cat-bd"/>
</dbReference>
<dbReference type="NCBIfam" id="TIGR01494">
    <property type="entry name" value="ATPase_P-type"/>
    <property type="match status" value="1"/>
</dbReference>
<dbReference type="InterPro" id="IPR023299">
    <property type="entry name" value="ATPase_P-typ_cyto_dom_N"/>
</dbReference>
<name>A0AAN4W0V7_9BACT</name>
<dbReference type="InterPro" id="IPR006121">
    <property type="entry name" value="HMA_dom"/>
</dbReference>
<dbReference type="GO" id="GO:0016887">
    <property type="term" value="F:ATP hydrolysis activity"/>
    <property type="evidence" value="ECO:0007669"/>
    <property type="project" value="InterPro"/>
</dbReference>
<evidence type="ECO:0000256" key="7">
    <source>
        <dbReference type="ARBA" id="ARBA00022723"/>
    </source>
</evidence>
<feature type="transmembrane region" description="Helical" evidence="13">
    <location>
        <begin position="251"/>
        <end position="270"/>
    </location>
</feature>
<evidence type="ECO:0000256" key="9">
    <source>
        <dbReference type="ARBA" id="ARBA00022967"/>
    </source>
</evidence>
<comment type="similarity">
    <text evidence="2">Belongs to the cation transport ATPase (P-type) (TC 3.A.3) family. Type IB subfamily.</text>
</comment>
<dbReference type="GO" id="GO:0043682">
    <property type="term" value="F:P-type divalent copper transporter activity"/>
    <property type="evidence" value="ECO:0007669"/>
    <property type="project" value="TreeGrafter"/>
</dbReference>
<feature type="transmembrane region" description="Helical" evidence="13">
    <location>
        <begin position="429"/>
        <end position="447"/>
    </location>
</feature>
<accession>A0AAN4W0V7</accession>
<dbReference type="CDD" id="cd00371">
    <property type="entry name" value="HMA"/>
    <property type="match status" value="1"/>
</dbReference>
<comment type="caution">
    <text evidence="15">The sequence shown here is derived from an EMBL/GenBank/DDBJ whole genome shotgun (WGS) entry which is preliminary data.</text>
</comment>
<dbReference type="PROSITE" id="PS00154">
    <property type="entry name" value="ATPASE_E1_E2"/>
    <property type="match status" value="1"/>
</dbReference>
<keyword evidence="6 13" id="KW-0812">Transmembrane</keyword>
<dbReference type="Proteomes" id="UP001310022">
    <property type="component" value="Unassembled WGS sequence"/>
</dbReference>
<sequence>MSNQSSNTIAEQQCYHCGNPCEEERLQYDDKDFCCKGCQMVYDILKENDLCDYYELEQSPGINLKNRDFADRFSYLDNAEIQEKLLDFTDGRMSRVRLFLPAIHCSSCIWLLENLYKLKEGIRQSRVNFSKKQVLIEFLNESISLREVVETLASLGYEPHISLEENDQKKKPSPNRTLFLKIGVAAFCFGNIMLLSFPEYFGFDGGWDDEYRRFFSWLNVFLSLPIVFYCSTDYFLSAYKGIKHRYINIDVPIAIGIVTLFVRSLVEVVFDFGPGYFDSLGGLLFFLLTGKWFQAKSYESLSFDRDYKSYFPLAIHRKEAGEMKPVPVANLQVGDEIMVRNQEIIPADSILVSGEANIDYSFVTGEAVPVLKKSGDKIYAGGRQVGPSIDLIVKKKVSQSYLTQLWNQDGGKVATEQDQHSMINQISKYFTILVLAISAIAAAYWAWEDSSRVLNAFTAVLIVACPCALTLATPFTLSAVLGVFGKHHFYLKNTAGVELMAGISQLIFDKTGTITYAGKGKISFEGAPLNPAEKLWVNAIVKNSTHPLSRKVADYLETDVKLPLLTQFEEVPGKGLIAQVEGREIRMGSAALVSAENAGSRGVQFSSVHLAIDGLYRGCFVIQNQYRDGLKSLIDRLKSTFKLALVSGDNNAEAQNLQAYFPENTPLVFNQNPDKKRTYVMLRQEEGEKVAMLGDGLNDAVALQAADFGIAVTDDISAFTPACDAILDSSQLHRLDEFFAFSQTARKIIISAFAISFCYNIVGISFAVSGLLTPVIAAILMPLSSISVVAFATLSVKGLAWRKGY</sequence>
<evidence type="ECO:0000313" key="16">
    <source>
        <dbReference type="Proteomes" id="UP001310022"/>
    </source>
</evidence>
<dbReference type="InterPro" id="IPR023298">
    <property type="entry name" value="ATPase_P-typ_TM_dom_sf"/>
</dbReference>
<keyword evidence="12 13" id="KW-0472">Membrane</keyword>